<reference evidence="3 4" key="1">
    <citation type="submission" date="2017-05" db="EMBL/GenBank/DDBJ databases">
        <title>Complete genome sequence of Corynebacterium striatum KC-Na-1 isolated from Neophocaena asiaeorientalis in Korea.</title>
        <authorList>
            <person name="Kim J.H."/>
            <person name="Lee K."/>
        </authorList>
    </citation>
    <scope>NUCLEOTIDE SEQUENCE [LARGE SCALE GENOMIC DNA]</scope>
    <source>
        <strain evidence="3 4">KC-Na-01</strain>
    </source>
</reference>
<evidence type="ECO:0000313" key="3">
    <source>
        <dbReference type="EMBL" id="ART21732.1"/>
    </source>
</evidence>
<keyword evidence="2" id="KW-0812">Transmembrane</keyword>
<dbReference type="KEGG" id="cstr:CBE89_09645"/>
<feature type="transmembrane region" description="Helical" evidence="2">
    <location>
        <begin position="12"/>
        <end position="36"/>
    </location>
</feature>
<dbReference type="Proteomes" id="UP000250197">
    <property type="component" value="Chromosome"/>
</dbReference>
<name>A0A2Z2J0W1_CORST</name>
<proteinExistence type="predicted"/>
<dbReference type="InterPro" id="IPR024495">
    <property type="entry name" value="DUF2771"/>
</dbReference>
<evidence type="ECO:0000313" key="4">
    <source>
        <dbReference type="Proteomes" id="UP000250197"/>
    </source>
</evidence>
<dbReference type="Pfam" id="PF10969">
    <property type="entry name" value="DUF2771"/>
    <property type="match status" value="1"/>
</dbReference>
<feature type="compositionally biased region" description="Low complexity" evidence="1">
    <location>
        <begin position="183"/>
        <end position="205"/>
    </location>
</feature>
<feature type="region of interest" description="Disordered" evidence="1">
    <location>
        <begin position="178"/>
        <end position="205"/>
    </location>
</feature>
<organism evidence="3 4">
    <name type="scientific">Corynebacterium striatum</name>
    <dbReference type="NCBI Taxonomy" id="43770"/>
    <lineage>
        <taxon>Bacteria</taxon>
        <taxon>Bacillati</taxon>
        <taxon>Actinomycetota</taxon>
        <taxon>Actinomycetes</taxon>
        <taxon>Mycobacteriales</taxon>
        <taxon>Corynebacteriaceae</taxon>
        <taxon>Corynebacterium</taxon>
    </lineage>
</organism>
<dbReference type="EMBL" id="CP021252">
    <property type="protein sequence ID" value="ART21732.1"/>
    <property type="molecule type" value="Genomic_DNA"/>
</dbReference>
<keyword evidence="2" id="KW-0472">Membrane</keyword>
<accession>A0A2Z2J0W1</accession>
<protein>
    <submittedName>
        <fullName evidence="3">Uncharacterized protein</fullName>
    </submittedName>
</protein>
<dbReference type="AlphaFoldDB" id="A0A2Z2J0W1"/>
<evidence type="ECO:0000256" key="1">
    <source>
        <dbReference type="SAM" id="MobiDB-lite"/>
    </source>
</evidence>
<keyword evidence="2" id="KW-1133">Transmembrane helix</keyword>
<sequence length="205" mass="21851">MATRKEARKKSLLQLLALIIAVAVIVVSVVLFQNWWNSRPGPEPKDVKIKASVGDQSLEVAPYMVCEIGTDCPEGEPPNLTVGENDTLHLEIPEEVSANEWRILSIYDDPAANDETIHGANETSTVDVPGSVDPIAASKGKRPRLMVVEISALMLGTDAKGEEAPFSTVWSLSTMSDEDLAEATKTAAPASESAAPTSKPTAANK</sequence>
<gene>
    <name evidence="3" type="ORF">CBE89_09645</name>
</gene>
<dbReference type="RefSeq" id="WP_086891790.1">
    <property type="nucleotide sequence ID" value="NZ_CP021252.1"/>
</dbReference>
<evidence type="ECO:0000256" key="2">
    <source>
        <dbReference type="SAM" id="Phobius"/>
    </source>
</evidence>